<sequence length="84" mass="9305">MCACLVTARGAGFILRLERESYPAWKCDVCVPSHSQGSRIYSSLRERELSRLEVFEGQELAGIDRNLANCLGVGQQLTTSTILE</sequence>
<keyword evidence="2" id="KW-1185">Reference proteome</keyword>
<proteinExistence type="predicted"/>
<name>A0A388KQW8_CHABU</name>
<protein>
    <submittedName>
        <fullName evidence="1">Uncharacterized protein</fullName>
    </submittedName>
</protein>
<dbReference type="Proteomes" id="UP000265515">
    <property type="component" value="Unassembled WGS sequence"/>
</dbReference>
<evidence type="ECO:0000313" key="1">
    <source>
        <dbReference type="EMBL" id="GBG72429.1"/>
    </source>
</evidence>
<evidence type="ECO:0000313" key="2">
    <source>
        <dbReference type="Proteomes" id="UP000265515"/>
    </source>
</evidence>
<dbReference type="Gramene" id="GBG72429">
    <property type="protein sequence ID" value="GBG72429"/>
    <property type="gene ID" value="CBR_g12008"/>
</dbReference>
<dbReference type="AlphaFoldDB" id="A0A388KQW8"/>
<gene>
    <name evidence="1" type="ORF">CBR_g12008</name>
</gene>
<dbReference type="EMBL" id="BFEA01000165">
    <property type="protein sequence ID" value="GBG72429.1"/>
    <property type="molecule type" value="Genomic_DNA"/>
</dbReference>
<comment type="caution">
    <text evidence="1">The sequence shown here is derived from an EMBL/GenBank/DDBJ whole genome shotgun (WGS) entry which is preliminary data.</text>
</comment>
<reference evidence="1 2" key="1">
    <citation type="journal article" date="2018" name="Cell">
        <title>The Chara Genome: Secondary Complexity and Implications for Plant Terrestrialization.</title>
        <authorList>
            <person name="Nishiyama T."/>
            <person name="Sakayama H."/>
            <person name="Vries J.D."/>
            <person name="Buschmann H."/>
            <person name="Saint-Marcoux D."/>
            <person name="Ullrich K.K."/>
            <person name="Haas F.B."/>
            <person name="Vanderstraeten L."/>
            <person name="Becker D."/>
            <person name="Lang D."/>
            <person name="Vosolsobe S."/>
            <person name="Rombauts S."/>
            <person name="Wilhelmsson P.K.I."/>
            <person name="Janitza P."/>
            <person name="Kern R."/>
            <person name="Heyl A."/>
            <person name="Rumpler F."/>
            <person name="Villalobos L.I.A.C."/>
            <person name="Clay J.M."/>
            <person name="Skokan R."/>
            <person name="Toyoda A."/>
            <person name="Suzuki Y."/>
            <person name="Kagoshima H."/>
            <person name="Schijlen E."/>
            <person name="Tajeshwar N."/>
            <person name="Catarino B."/>
            <person name="Hetherington A.J."/>
            <person name="Saltykova A."/>
            <person name="Bonnot C."/>
            <person name="Breuninger H."/>
            <person name="Symeonidi A."/>
            <person name="Radhakrishnan G.V."/>
            <person name="Van Nieuwerburgh F."/>
            <person name="Deforce D."/>
            <person name="Chang C."/>
            <person name="Karol K.G."/>
            <person name="Hedrich R."/>
            <person name="Ulvskov P."/>
            <person name="Glockner G."/>
            <person name="Delwiche C.F."/>
            <person name="Petrasek J."/>
            <person name="Van de Peer Y."/>
            <person name="Friml J."/>
            <person name="Beilby M."/>
            <person name="Dolan L."/>
            <person name="Kohara Y."/>
            <person name="Sugano S."/>
            <person name="Fujiyama A."/>
            <person name="Delaux P.-M."/>
            <person name="Quint M."/>
            <person name="TheiBen G."/>
            <person name="Hagemann M."/>
            <person name="Harholt J."/>
            <person name="Dunand C."/>
            <person name="Zachgo S."/>
            <person name="Langdale J."/>
            <person name="Maumus F."/>
            <person name="Straeten D.V.D."/>
            <person name="Gould S.B."/>
            <person name="Rensing S.A."/>
        </authorList>
    </citation>
    <scope>NUCLEOTIDE SEQUENCE [LARGE SCALE GENOMIC DNA]</scope>
    <source>
        <strain evidence="1 2">S276</strain>
    </source>
</reference>
<organism evidence="1 2">
    <name type="scientific">Chara braunii</name>
    <name type="common">Braun's stonewort</name>
    <dbReference type="NCBI Taxonomy" id="69332"/>
    <lineage>
        <taxon>Eukaryota</taxon>
        <taxon>Viridiplantae</taxon>
        <taxon>Streptophyta</taxon>
        <taxon>Charophyceae</taxon>
        <taxon>Charales</taxon>
        <taxon>Characeae</taxon>
        <taxon>Chara</taxon>
    </lineage>
</organism>
<accession>A0A388KQW8</accession>